<evidence type="ECO:0000256" key="1">
    <source>
        <dbReference type="SAM" id="Coils"/>
    </source>
</evidence>
<keyword evidence="1" id="KW-0175">Coiled coil</keyword>
<organism evidence="3 4">
    <name type="scientific">Pelagomonas calceolata</name>
    <dbReference type="NCBI Taxonomy" id="35677"/>
    <lineage>
        <taxon>Eukaryota</taxon>
        <taxon>Sar</taxon>
        <taxon>Stramenopiles</taxon>
        <taxon>Ochrophyta</taxon>
        <taxon>Pelagophyceae</taxon>
        <taxon>Pelagomonadales</taxon>
        <taxon>Pelagomonadaceae</taxon>
        <taxon>Pelagomonas</taxon>
    </lineage>
</organism>
<dbReference type="Proteomes" id="UP000789595">
    <property type="component" value="Unassembled WGS sequence"/>
</dbReference>
<name>A0A8J2T3P7_9STRA</name>
<sequence>MGKKDKIDPAEGAEVAPEYQAGVLAMARARMEASNADAEQGLAEAAAQTQRQRAAHAGLEEELAEVREDARDQYFFLQQQLDADFERIAALERRAVVDGVELDRAERHHKARLARSQASHEEAIRAQTRREEDARVALAAARKELSLPRPDDFVEEAEVEEAEPPPPVVEARKTSKWRAALVTPALERMLAPETLPAPPPAPDAASITAAAARYDFPTGDAYDRARAARARAALRARRADLEQTLAKERTSWERFRIRAKEESRRDVAKRAEAAAKKNTNVSAEQITKDVDDAHRQKHEELKLSTRALKKMIRAHRAACDRRRVLFNEVCVAEDTARQAEAALEVEEEFPASPVPSTASSDKAVSPPKPRYLDLAAVAPGEEPRPRPHQHPGALLRLTEKDARKYALRVQMLRRRGAAQLAAADAVVALVSKCAVDARADAETEARLAPTAYDGLDAVFPPSRPGSRAATATAQPRRLPAARGGARGAGPRRAPGPPRRGGGARAPRGAAPFVEETVDAIRGGDVLSARPARRPSTARSQLSQSSVASSLSAFGRVIIAAEAAADFFLAGQVTARGAAAFFLFV</sequence>
<feature type="compositionally biased region" description="Low complexity" evidence="2">
    <location>
        <begin position="36"/>
        <end position="57"/>
    </location>
</feature>
<proteinExistence type="predicted"/>
<protein>
    <submittedName>
        <fullName evidence="3">Uncharacterized protein</fullName>
    </submittedName>
</protein>
<accession>A0A8J2T3P7</accession>
<feature type="region of interest" description="Disordered" evidence="2">
    <location>
        <begin position="32"/>
        <end position="60"/>
    </location>
</feature>
<feature type="coiled-coil region" evidence="1">
    <location>
        <begin position="224"/>
        <end position="251"/>
    </location>
</feature>
<feature type="compositionally biased region" description="Basic and acidic residues" evidence="2">
    <location>
        <begin position="118"/>
        <end position="131"/>
    </location>
</feature>
<dbReference type="EMBL" id="CAKKNE010000006">
    <property type="protein sequence ID" value="CAH0380429.1"/>
    <property type="molecule type" value="Genomic_DNA"/>
</dbReference>
<feature type="region of interest" description="Disordered" evidence="2">
    <location>
        <begin position="459"/>
        <end position="509"/>
    </location>
</feature>
<gene>
    <name evidence="3" type="ORF">PECAL_6P20830</name>
</gene>
<evidence type="ECO:0000256" key="2">
    <source>
        <dbReference type="SAM" id="MobiDB-lite"/>
    </source>
</evidence>
<feature type="region of interest" description="Disordered" evidence="2">
    <location>
        <begin position="111"/>
        <end position="131"/>
    </location>
</feature>
<feature type="region of interest" description="Disordered" evidence="2">
    <location>
        <begin position="348"/>
        <end position="368"/>
    </location>
</feature>
<evidence type="ECO:0000313" key="4">
    <source>
        <dbReference type="Proteomes" id="UP000789595"/>
    </source>
</evidence>
<comment type="caution">
    <text evidence="3">The sequence shown here is derived from an EMBL/GenBank/DDBJ whole genome shotgun (WGS) entry which is preliminary data.</text>
</comment>
<reference evidence="3" key="1">
    <citation type="submission" date="2021-11" db="EMBL/GenBank/DDBJ databases">
        <authorList>
            <consortium name="Genoscope - CEA"/>
            <person name="William W."/>
        </authorList>
    </citation>
    <scope>NUCLEOTIDE SEQUENCE</scope>
</reference>
<feature type="compositionally biased region" description="Low complexity" evidence="2">
    <location>
        <begin position="475"/>
        <end position="492"/>
    </location>
</feature>
<keyword evidence="4" id="KW-1185">Reference proteome</keyword>
<feature type="compositionally biased region" description="Low complexity" evidence="2">
    <location>
        <begin position="527"/>
        <end position="544"/>
    </location>
</feature>
<evidence type="ECO:0000313" key="3">
    <source>
        <dbReference type="EMBL" id="CAH0380429.1"/>
    </source>
</evidence>
<feature type="region of interest" description="Disordered" evidence="2">
    <location>
        <begin position="524"/>
        <end position="544"/>
    </location>
</feature>
<dbReference type="AlphaFoldDB" id="A0A8J2T3P7"/>